<dbReference type="Gene3D" id="3.20.20.70">
    <property type="entry name" value="Aldolase class I"/>
    <property type="match status" value="1"/>
</dbReference>
<organism evidence="7 8">
    <name type="scientific">Granulibacter bethesdensis (strain ATCC BAA-1260 / CGDNIH1)</name>
    <dbReference type="NCBI Taxonomy" id="391165"/>
    <lineage>
        <taxon>Bacteria</taxon>
        <taxon>Pseudomonadati</taxon>
        <taxon>Pseudomonadota</taxon>
        <taxon>Alphaproteobacteria</taxon>
        <taxon>Acetobacterales</taxon>
        <taxon>Acetobacteraceae</taxon>
        <taxon>Granulibacter</taxon>
    </lineage>
</organism>
<dbReference type="Proteomes" id="UP000001963">
    <property type="component" value="Chromosome"/>
</dbReference>
<sequence length="410" mass="45655">MARITLQDKLAILSDAAKYDASCASSGRGRRNAGGEGADPTIGRGICHAYTPDGRCISLLKILLTNFCIFDCSYCINRVSSNVERARFSVEEVVTLTLEFFRRNYIEGLFLSSGIIQSPDHTMVEMVRIARTLRLDHGFRGYIHLKTIPDANPDLIREAGLWADRLSINIELPQDESVRALAPEKRPETIRSAMALVRLEGEAAQDKTLSGRKAARFAPAGQSTQMIVGADGADDTAILSTSSRLYTGYQLRRVYYSAFSPIPDASPALPLVRPPLLREHRLYQADWLLRFYGFSVEEIATGTQGGYLDLELDPKLAWALRNRADFPLDVNRASREMLLRVPGFGARTVERILAARSLHRLRFEDVARLGAVMKKAQPFIVLPGWNPRGLTDSALLRARFKPAPKQPKLL</sequence>
<feature type="domain" description="Radical SAM core" evidence="6">
    <location>
        <begin position="52"/>
        <end position="295"/>
    </location>
</feature>
<accession>Q0BRX3</accession>
<evidence type="ECO:0000256" key="5">
    <source>
        <dbReference type="ARBA" id="ARBA00023014"/>
    </source>
</evidence>
<dbReference type="AlphaFoldDB" id="Q0BRX3"/>
<evidence type="ECO:0000259" key="6">
    <source>
        <dbReference type="PROSITE" id="PS51918"/>
    </source>
</evidence>
<dbReference type="HOGENOM" id="CLU_033784_0_0_5"/>
<dbReference type="SUPFAM" id="SSF47781">
    <property type="entry name" value="RuvA domain 2-like"/>
    <property type="match status" value="1"/>
</dbReference>
<dbReference type="EMBL" id="CP000394">
    <property type="protein sequence ID" value="ABI62429.1"/>
    <property type="molecule type" value="Genomic_DNA"/>
</dbReference>
<evidence type="ECO:0000313" key="8">
    <source>
        <dbReference type="Proteomes" id="UP000001963"/>
    </source>
</evidence>
<keyword evidence="5" id="KW-0411">Iron-sulfur</keyword>
<dbReference type="NCBIfam" id="TIGR03916">
    <property type="entry name" value="rSAM_link_UDG"/>
    <property type="match status" value="1"/>
</dbReference>
<keyword evidence="4" id="KW-0408">Iron</keyword>
<dbReference type="InterPro" id="IPR010994">
    <property type="entry name" value="RuvA_2-like"/>
</dbReference>
<gene>
    <name evidence="7" type="ordered locus">GbCGDNIH1_1531</name>
</gene>
<dbReference type="InterPro" id="IPR007197">
    <property type="entry name" value="rSAM"/>
</dbReference>
<dbReference type="Gene3D" id="1.10.150.320">
    <property type="entry name" value="Photosystem II 12 kDa extrinsic protein"/>
    <property type="match status" value="1"/>
</dbReference>
<dbReference type="InterPro" id="IPR006638">
    <property type="entry name" value="Elp3/MiaA/NifB-like_rSAM"/>
</dbReference>
<dbReference type="InterPro" id="IPR058240">
    <property type="entry name" value="rSAM_sf"/>
</dbReference>
<evidence type="ECO:0000256" key="3">
    <source>
        <dbReference type="ARBA" id="ARBA00022723"/>
    </source>
</evidence>
<dbReference type="CDD" id="cd01335">
    <property type="entry name" value="Radical_SAM"/>
    <property type="match status" value="1"/>
</dbReference>
<keyword evidence="2" id="KW-0949">S-adenosyl-L-methionine</keyword>
<keyword evidence="8" id="KW-1185">Reference proteome</keyword>
<dbReference type="GO" id="GO:0051536">
    <property type="term" value="F:iron-sulfur cluster binding"/>
    <property type="evidence" value="ECO:0007669"/>
    <property type="project" value="UniProtKB-KW"/>
</dbReference>
<dbReference type="Pfam" id="PF04055">
    <property type="entry name" value="Radical_SAM"/>
    <property type="match status" value="1"/>
</dbReference>
<dbReference type="GO" id="GO:0046872">
    <property type="term" value="F:metal ion binding"/>
    <property type="evidence" value="ECO:0007669"/>
    <property type="project" value="UniProtKB-KW"/>
</dbReference>
<dbReference type="STRING" id="391165.GbCGDNIH1_1531"/>
<dbReference type="InterPro" id="IPR023874">
    <property type="entry name" value="DNA_rSAM_put"/>
</dbReference>
<dbReference type="eggNOG" id="COG4277">
    <property type="taxonomic scope" value="Bacteria"/>
</dbReference>
<protein>
    <submittedName>
        <fullName evidence="7">Biotin synthase related domain containing protein</fullName>
    </submittedName>
</protein>
<dbReference type="SFLD" id="SFLDG01102">
    <property type="entry name" value="Uncharacterised_Radical_SAM_Su"/>
    <property type="match status" value="1"/>
</dbReference>
<dbReference type="InterPro" id="IPR013785">
    <property type="entry name" value="Aldolase_TIM"/>
</dbReference>
<proteinExistence type="predicted"/>
<dbReference type="InterPro" id="IPR051675">
    <property type="entry name" value="Endo/Exo/Phosphatase_dom_1"/>
</dbReference>
<dbReference type="GO" id="GO:0003824">
    <property type="term" value="F:catalytic activity"/>
    <property type="evidence" value="ECO:0007669"/>
    <property type="project" value="InterPro"/>
</dbReference>
<name>Q0BRX3_GRABC</name>
<evidence type="ECO:0000256" key="2">
    <source>
        <dbReference type="ARBA" id="ARBA00022691"/>
    </source>
</evidence>
<dbReference type="RefSeq" id="WP_011632233.1">
    <property type="nucleotide sequence ID" value="NC_008343.2"/>
</dbReference>
<evidence type="ECO:0000313" key="7">
    <source>
        <dbReference type="EMBL" id="ABI62429.1"/>
    </source>
</evidence>
<evidence type="ECO:0000256" key="4">
    <source>
        <dbReference type="ARBA" id="ARBA00023004"/>
    </source>
</evidence>
<evidence type="ECO:0000256" key="1">
    <source>
        <dbReference type="ARBA" id="ARBA00001966"/>
    </source>
</evidence>
<dbReference type="PANTHER" id="PTHR21180">
    <property type="entry name" value="ENDONUCLEASE/EXONUCLEASE/PHOSPHATASE FAMILY DOMAIN-CONTAINING PROTEIN 1"/>
    <property type="match status" value="1"/>
</dbReference>
<dbReference type="PANTHER" id="PTHR21180:SF9">
    <property type="entry name" value="TYPE II SECRETION SYSTEM PROTEIN K"/>
    <property type="match status" value="1"/>
</dbReference>
<dbReference type="SMART" id="SM00729">
    <property type="entry name" value="Elp3"/>
    <property type="match status" value="1"/>
</dbReference>
<dbReference type="KEGG" id="gbe:GbCGDNIH1_1531"/>
<keyword evidence="3" id="KW-0479">Metal-binding</keyword>
<dbReference type="SUPFAM" id="SSF102114">
    <property type="entry name" value="Radical SAM enzymes"/>
    <property type="match status" value="1"/>
</dbReference>
<dbReference type="PROSITE" id="PS51918">
    <property type="entry name" value="RADICAL_SAM"/>
    <property type="match status" value="1"/>
</dbReference>
<reference evidence="7 8" key="1">
    <citation type="journal article" date="2007" name="J. Bacteriol.">
        <title>Genome sequence analysis of the emerging human pathogenic acetic acid bacterium Granulibacter bethesdensis.</title>
        <authorList>
            <person name="Greenberg D.E."/>
            <person name="Porcella S.F."/>
            <person name="Zelazny A.M."/>
            <person name="Virtaneva K."/>
            <person name="Sturdevant D.E."/>
            <person name="Kupko J.J.III."/>
            <person name="Barbian K.D."/>
            <person name="Babar A."/>
            <person name="Dorward D.W."/>
            <person name="Holland S.M."/>
        </authorList>
    </citation>
    <scope>NUCLEOTIDE SEQUENCE [LARGE SCALE GENOMIC DNA]</scope>
    <source>
        <strain evidence="8">ATCC BAA-1260 / CGDNIH1</strain>
    </source>
</reference>
<dbReference type="OrthoDB" id="9801154at2"/>
<comment type="cofactor">
    <cofactor evidence="1">
        <name>[4Fe-4S] cluster</name>
        <dbReference type="ChEBI" id="CHEBI:49883"/>
    </cofactor>
</comment>
<dbReference type="SFLD" id="SFLDS00029">
    <property type="entry name" value="Radical_SAM"/>
    <property type="match status" value="1"/>
</dbReference>